<feature type="transmembrane region" description="Helical" evidence="11">
    <location>
        <begin position="199"/>
        <end position="218"/>
    </location>
</feature>
<evidence type="ECO:0000256" key="5">
    <source>
        <dbReference type="ARBA" id="ARBA00022692"/>
    </source>
</evidence>
<evidence type="ECO:0000256" key="4">
    <source>
        <dbReference type="ARBA" id="ARBA00022475"/>
    </source>
</evidence>
<sequence length="615" mass="65922">MTITSGTSTPRTAISAGSDPKLLDHQAGSSEACSSHGVSVSANTPSDTNDFQTSEMRLQAEEGDRVTPFLCFLIAASALAGFLYGYDTGVVGVALPLVKGDLGKVLSSAEQEIATAGTTIGAIFGSFVIGVTSDRIGRKWSMLISDFFFTVGSIIIASSYSLGQLIVGRIIVGVGVGGAAVIAPLYITELAPTASRGRCVGVIAFFIPFGQVVADAVGAGCQTVHNGWRILFSLGVVPSMLQLMVMHWLPESPRILILRGHPEKAREVLQVVYGKDATADKIDLKLQLAKQSVDASMKLEKELSFLHRTKTLWTNGQYRRSIMVVSLIQMFGQLTGFNALLYYAGQLFGLLGLSNPALGGLIPAACNAFFLFCGMLSVDRVGRRGLMVALIPILLAGLVWNIVAFYYLCKPTNGLLDTSHTYDHQLISIVIGGIVLFVAGYGATYSHIIWQQSEFLALEIRAAGSAIATTANWIANLVVAVAYLTQLETLTPAGTYGLYLGFSVVGYIFVLLCYPETKGLSIDETHALFASGFGVRKSVEMRKDKSELAKAFRNANADEAKAAMRTLEDKHAGRQQQFFIENVAADASQGNESRPRRGSRFGHIQDSSAAPQKSQ</sequence>
<dbReference type="InterPro" id="IPR005829">
    <property type="entry name" value="Sugar_transporter_CS"/>
</dbReference>
<feature type="transmembrane region" description="Helical" evidence="11">
    <location>
        <begin position="143"/>
        <end position="160"/>
    </location>
</feature>
<dbReference type="AlphaFoldDB" id="A0A1A6A7V4"/>
<evidence type="ECO:0000256" key="6">
    <source>
        <dbReference type="ARBA" id="ARBA00022989"/>
    </source>
</evidence>
<dbReference type="GO" id="GO:1904679">
    <property type="term" value="P:myo-inositol import across plasma membrane"/>
    <property type="evidence" value="ECO:0007669"/>
    <property type="project" value="UniProtKB-ARBA"/>
</dbReference>
<keyword evidence="15" id="KW-1185">Reference proteome</keyword>
<keyword evidence="3 9" id="KW-0813">Transport</keyword>
<feature type="transmembrane region" description="Helical" evidence="11">
    <location>
        <begin position="322"/>
        <end position="345"/>
    </location>
</feature>
<keyword evidence="4" id="KW-1003">Cell membrane</keyword>
<evidence type="ECO:0000313" key="14">
    <source>
        <dbReference type="EMBL" id="WWC61260.1"/>
    </source>
</evidence>
<feature type="transmembrane region" description="Helical" evidence="11">
    <location>
        <begin position="166"/>
        <end position="187"/>
    </location>
</feature>
<dbReference type="PROSITE" id="PS00216">
    <property type="entry name" value="SUGAR_TRANSPORT_1"/>
    <property type="match status" value="2"/>
</dbReference>
<dbReference type="EMBL" id="CP144533">
    <property type="protein sequence ID" value="WWC61260.1"/>
    <property type="molecule type" value="Genomic_DNA"/>
</dbReference>
<feature type="compositionally biased region" description="Polar residues" evidence="10">
    <location>
        <begin position="1"/>
        <end position="12"/>
    </location>
</feature>
<feature type="domain" description="Major facilitator superfamily (MFS) profile" evidence="12">
    <location>
        <begin position="73"/>
        <end position="518"/>
    </location>
</feature>
<comment type="subcellular location">
    <subcellularLocation>
        <location evidence="1">Cell membrane</location>
        <topology evidence="1">Multi-pass membrane protein</topology>
    </subcellularLocation>
</comment>
<dbReference type="Gene3D" id="1.20.1250.20">
    <property type="entry name" value="MFS general substrate transporter like domains"/>
    <property type="match status" value="1"/>
</dbReference>
<dbReference type="GO" id="GO:0005365">
    <property type="term" value="F:myo-inositol transmembrane transporter activity"/>
    <property type="evidence" value="ECO:0007669"/>
    <property type="project" value="UniProtKB-ARBA"/>
</dbReference>
<dbReference type="Proteomes" id="UP000078595">
    <property type="component" value="Chromosome 4"/>
</dbReference>
<dbReference type="SUPFAM" id="SSF103473">
    <property type="entry name" value="MFS general substrate transporter"/>
    <property type="match status" value="1"/>
</dbReference>
<dbReference type="PANTHER" id="PTHR48020:SF12">
    <property type="entry name" value="PROTON MYO-INOSITOL COTRANSPORTER"/>
    <property type="match status" value="1"/>
</dbReference>
<evidence type="ECO:0000256" key="10">
    <source>
        <dbReference type="SAM" id="MobiDB-lite"/>
    </source>
</evidence>
<dbReference type="NCBIfam" id="TIGR00879">
    <property type="entry name" value="SP"/>
    <property type="match status" value="1"/>
</dbReference>
<dbReference type="PRINTS" id="PR00171">
    <property type="entry name" value="SUGRTRNSPORT"/>
</dbReference>
<evidence type="ECO:0000259" key="12">
    <source>
        <dbReference type="PROSITE" id="PS50850"/>
    </source>
</evidence>
<proteinExistence type="inferred from homology"/>
<gene>
    <name evidence="13" type="ORF">I303_03860</name>
    <name evidence="14" type="ORF">I303_103841</name>
</gene>
<dbReference type="OrthoDB" id="6339427at2759"/>
<accession>A0A1A6A7V4</accession>
<dbReference type="FunFam" id="1.20.1250.20:FF:000073">
    <property type="entry name" value="MFS myo-inositol transporter, putative"/>
    <property type="match status" value="1"/>
</dbReference>
<dbReference type="KEGG" id="kdj:28967559"/>
<feature type="transmembrane region" description="Helical" evidence="11">
    <location>
        <begin position="113"/>
        <end position="131"/>
    </location>
</feature>
<organism evidence="13">
    <name type="scientific">Kwoniella dejecticola CBS 10117</name>
    <dbReference type="NCBI Taxonomy" id="1296121"/>
    <lineage>
        <taxon>Eukaryota</taxon>
        <taxon>Fungi</taxon>
        <taxon>Dikarya</taxon>
        <taxon>Basidiomycota</taxon>
        <taxon>Agaricomycotina</taxon>
        <taxon>Tremellomycetes</taxon>
        <taxon>Tremellales</taxon>
        <taxon>Cryptococcaceae</taxon>
        <taxon>Kwoniella</taxon>
    </lineage>
</organism>
<dbReference type="VEuPathDB" id="FungiDB:I303_03860"/>
<dbReference type="InterPro" id="IPR050814">
    <property type="entry name" value="Myo-inositol_Transporter"/>
</dbReference>
<feature type="transmembrane region" description="Helical" evidence="11">
    <location>
        <begin position="66"/>
        <end position="86"/>
    </location>
</feature>
<feature type="transmembrane region" description="Helical" evidence="11">
    <location>
        <begin position="427"/>
        <end position="450"/>
    </location>
</feature>
<feature type="compositionally biased region" description="Polar residues" evidence="10">
    <location>
        <begin position="27"/>
        <end position="50"/>
    </location>
</feature>
<feature type="transmembrane region" description="Helical" evidence="11">
    <location>
        <begin position="357"/>
        <end position="378"/>
    </location>
</feature>
<evidence type="ECO:0000256" key="1">
    <source>
        <dbReference type="ARBA" id="ARBA00004651"/>
    </source>
</evidence>
<keyword evidence="5 11" id="KW-0812">Transmembrane</keyword>
<feature type="transmembrane region" description="Helical" evidence="11">
    <location>
        <begin position="496"/>
        <end position="514"/>
    </location>
</feature>
<comment type="similarity">
    <text evidence="2 9">Belongs to the major facilitator superfamily. Sugar transporter (TC 2.A.1.1) family.</text>
</comment>
<reference evidence="13" key="1">
    <citation type="submission" date="2013-07" db="EMBL/GenBank/DDBJ databases">
        <title>The Genome Sequence of Cryptococcus dejecticola CBS10117.</title>
        <authorList>
            <consortium name="The Broad Institute Genome Sequencing Platform"/>
            <person name="Cuomo C."/>
            <person name="Litvintseva A."/>
            <person name="Chen Y."/>
            <person name="Heitman J."/>
            <person name="Sun S."/>
            <person name="Springer D."/>
            <person name="Dromer F."/>
            <person name="Young S.K."/>
            <person name="Zeng Q."/>
            <person name="Gargeya S."/>
            <person name="Fitzgerald M."/>
            <person name="Abouelleil A."/>
            <person name="Alvarado L."/>
            <person name="Berlin A.M."/>
            <person name="Chapman S.B."/>
            <person name="Dewar J."/>
            <person name="Goldberg J."/>
            <person name="Griggs A."/>
            <person name="Gujja S."/>
            <person name="Hansen M."/>
            <person name="Howarth C."/>
            <person name="Imamovic A."/>
            <person name="Larimer J."/>
            <person name="McCowan C."/>
            <person name="Murphy C."/>
            <person name="Pearson M."/>
            <person name="Priest M."/>
            <person name="Roberts A."/>
            <person name="Saif S."/>
            <person name="Shea T."/>
            <person name="Sykes S."/>
            <person name="Wortman J."/>
            <person name="Nusbaum C."/>
            <person name="Birren B."/>
        </authorList>
    </citation>
    <scope>NUCLEOTIDE SEQUENCE [LARGE SCALE GENOMIC DNA]</scope>
    <source>
        <strain evidence="13">CBS 10117</strain>
    </source>
</reference>
<feature type="region of interest" description="Disordered" evidence="10">
    <location>
        <begin position="584"/>
        <end position="615"/>
    </location>
</feature>
<evidence type="ECO:0000256" key="11">
    <source>
        <dbReference type="SAM" id="Phobius"/>
    </source>
</evidence>
<feature type="region of interest" description="Disordered" evidence="10">
    <location>
        <begin position="1"/>
        <end position="50"/>
    </location>
</feature>
<evidence type="ECO:0000256" key="7">
    <source>
        <dbReference type="ARBA" id="ARBA00023136"/>
    </source>
</evidence>
<dbReference type="GeneID" id="28967559"/>
<evidence type="ECO:0000313" key="15">
    <source>
        <dbReference type="Proteomes" id="UP000078595"/>
    </source>
</evidence>
<evidence type="ECO:0000256" key="2">
    <source>
        <dbReference type="ARBA" id="ARBA00010992"/>
    </source>
</evidence>
<dbReference type="PANTHER" id="PTHR48020">
    <property type="entry name" value="PROTON MYO-INOSITOL COTRANSPORTER"/>
    <property type="match status" value="1"/>
</dbReference>
<dbReference type="EMBL" id="KI894030">
    <property type="protein sequence ID" value="OBR86140.1"/>
    <property type="molecule type" value="Genomic_DNA"/>
</dbReference>
<protein>
    <submittedName>
        <fullName evidence="13">MFS transporter, SP family, solute carrier family 2 (Myo-inositol transporter), member 13</fullName>
    </submittedName>
</protein>
<name>A0A1A6A7V4_9TREE</name>
<dbReference type="PROSITE" id="PS00217">
    <property type="entry name" value="SUGAR_TRANSPORT_2"/>
    <property type="match status" value="1"/>
</dbReference>
<dbReference type="InterPro" id="IPR005828">
    <property type="entry name" value="MFS_sugar_transport-like"/>
</dbReference>
<feature type="transmembrane region" description="Helical" evidence="11">
    <location>
        <begin position="385"/>
        <end position="407"/>
    </location>
</feature>
<keyword evidence="7 11" id="KW-0472">Membrane</keyword>
<dbReference type="InterPro" id="IPR036259">
    <property type="entry name" value="MFS_trans_sf"/>
</dbReference>
<feature type="transmembrane region" description="Helical" evidence="11">
    <location>
        <begin position="462"/>
        <end position="484"/>
    </location>
</feature>
<dbReference type="GO" id="GO:0005886">
    <property type="term" value="C:plasma membrane"/>
    <property type="evidence" value="ECO:0007669"/>
    <property type="project" value="UniProtKB-SubCell"/>
</dbReference>
<reference evidence="14" key="3">
    <citation type="submission" date="2024-02" db="EMBL/GenBank/DDBJ databases">
        <title>Comparative genomics of Cryptococcus and Kwoniella reveals pathogenesis evolution and contrasting modes of karyotype evolution via chromosome fusion or intercentromeric recombination.</title>
        <authorList>
            <person name="Coelho M.A."/>
            <person name="David-Palma M."/>
            <person name="Shea T."/>
            <person name="Bowers K."/>
            <person name="McGinley-Smith S."/>
            <person name="Mohammad A.W."/>
            <person name="Gnirke A."/>
            <person name="Yurkov A.M."/>
            <person name="Nowrousian M."/>
            <person name="Sun S."/>
            <person name="Cuomo C.A."/>
            <person name="Heitman J."/>
        </authorList>
    </citation>
    <scope>NUCLEOTIDE SEQUENCE</scope>
    <source>
        <strain evidence="14">CBS 10117</strain>
    </source>
</reference>
<evidence type="ECO:0000313" key="13">
    <source>
        <dbReference type="EMBL" id="OBR86140.1"/>
    </source>
</evidence>
<dbReference type="InterPro" id="IPR020846">
    <property type="entry name" value="MFS_dom"/>
</dbReference>
<reference evidence="14" key="2">
    <citation type="submission" date="2013-07" db="EMBL/GenBank/DDBJ databases">
        <authorList>
            <consortium name="The Broad Institute Genome Sequencing Platform"/>
            <person name="Cuomo C."/>
            <person name="Litvintseva A."/>
            <person name="Chen Y."/>
            <person name="Heitman J."/>
            <person name="Sun S."/>
            <person name="Springer D."/>
            <person name="Dromer F."/>
            <person name="Young S.K."/>
            <person name="Zeng Q."/>
            <person name="Gargeya S."/>
            <person name="Fitzgerald M."/>
            <person name="Abouelleil A."/>
            <person name="Alvarado L."/>
            <person name="Berlin A.M."/>
            <person name="Chapman S.B."/>
            <person name="Dewar J."/>
            <person name="Goldberg J."/>
            <person name="Griggs A."/>
            <person name="Gujja S."/>
            <person name="Hansen M."/>
            <person name="Howarth C."/>
            <person name="Imamovic A."/>
            <person name="Larimer J."/>
            <person name="McCowan C."/>
            <person name="Murphy C."/>
            <person name="Pearson M."/>
            <person name="Priest M."/>
            <person name="Roberts A."/>
            <person name="Saif S."/>
            <person name="Shea T."/>
            <person name="Sykes S."/>
            <person name="Wortman J."/>
            <person name="Nusbaum C."/>
            <person name="Birren B."/>
        </authorList>
    </citation>
    <scope>NUCLEOTIDE SEQUENCE</scope>
    <source>
        <strain evidence="14">CBS 10117</strain>
    </source>
</reference>
<evidence type="ECO:0000256" key="8">
    <source>
        <dbReference type="ARBA" id="ARBA00049119"/>
    </source>
</evidence>
<feature type="transmembrane region" description="Helical" evidence="11">
    <location>
        <begin position="230"/>
        <end position="249"/>
    </location>
</feature>
<dbReference type="PROSITE" id="PS50850">
    <property type="entry name" value="MFS"/>
    <property type="match status" value="1"/>
</dbReference>
<dbReference type="InterPro" id="IPR003663">
    <property type="entry name" value="Sugar/inositol_transpt"/>
</dbReference>
<dbReference type="RefSeq" id="XP_018263982.1">
    <property type="nucleotide sequence ID" value="XM_018407174.1"/>
</dbReference>
<keyword evidence="6 11" id="KW-1133">Transmembrane helix</keyword>
<comment type="catalytic activity">
    <reaction evidence="8">
        <text>myo-inositol(out) + H(+)(out) = myo-inositol(in) + H(+)(in)</text>
        <dbReference type="Rhea" id="RHEA:60364"/>
        <dbReference type="ChEBI" id="CHEBI:15378"/>
        <dbReference type="ChEBI" id="CHEBI:17268"/>
    </reaction>
</comment>
<evidence type="ECO:0000256" key="3">
    <source>
        <dbReference type="ARBA" id="ARBA00022448"/>
    </source>
</evidence>
<feature type="compositionally biased region" description="Polar residues" evidence="10">
    <location>
        <begin position="605"/>
        <end position="615"/>
    </location>
</feature>
<evidence type="ECO:0000256" key="9">
    <source>
        <dbReference type="RuleBase" id="RU003346"/>
    </source>
</evidence>
<dbReference type="Pfam" id="PF00083">
    <property type="entry name" value="Sugar_tr"/>
    <property type="match status" value="1"/>
</dbReference>